<dbReference type="GO" id="GO:0005675">
    <property type="term" value="C:transcription factor TFIIH holo complex"/>
    <property type="evidence" value="ECO:0007669"/>
    <property type="project" value="TreeGrafter"/>
</dbReference>
<keyword evidence="4" id="KW-1185">Reference proteome</keyword>
<evidence type="ECO:0000256" key="1">
    <source>
        <dbReference type="RuleBase" id="RU364024"/>
    </source>
</evidence>
<keyword evidence="1" id="KW-0539">Nucleus</keyword>
<dbReference type="OrthoDB" id="364513at2759"/>
<name>A0A1Q9CVC6_SYMMI</name>
<keyword evidence="1" id="KW-0234">DNA repair</keyword>
<accession>A0A1Q9CVC6</accession>
<feature type="region of interest" description="Disordered" evidence="2">
    <location>
        <begin position="100"/>
        <end position="134"/>
    </location>
</feature>
<dbReference type="GO" id="GO:0003690">
    <property type="term" value="F:double-stranded DNA binding"/>
    <property type="evidence" value="ECO:0007669"/>
    <property type="project" value="TreeGrafter"/>
</dbReference>
<protein>
    <recommendedName>
        <fullName evidence="1">General transcription factor IIH subunit 4</fullName>
    </recommendedName>
</protein>
<dbReference type="PANTHER" id="PTHR13152:SF0">
    <property type="entry name" value="GENERAL TRANSCRIPTION FACTOR IIH SUBUNIT 4"/>
    <property type="match status" value="1"/>
</dbReference>
<comment type="similarity">
    <text evidence="1">Belongs to the TFB2 family.</text>
</comment>
<dbReference type="Gene3D" id="3.30.70.2610">
    <property type="match status" value="1"/>
</dbReference>
<dbReference type="EMBL" id="LSRX01000897">
    <property type="protein sequence ID" value="OLP86845.1"/>
    <property type="molecule type" value="Genomic_DNA"/>
</dbReference>
<proteinExistence type="inferred from homology"/>
<dbReference type="InterPro" id="IPR004598">
    <property type="entry name" value="TFIIH_p52/Tfb2"/>
</dbReference>
<dbReference type="Pfam" id="PF03849">
    <property type="entry name" value="Tfb2"/>
    <property type="match status" value="1"/>
</dbReference>
<comment type="subcellular location">
    <subcellularLocation>
        <location evidence="1">Nucleus</location>
    </subcellularLocation>
</comment>
<keyword evidence="1" id="KW-0227">DNA damage</keyword>
<feature type="region of interest" description="Disordered" evidence="2">
    <location>
        <begin position="726"/>
        <end position="750"/>
    </location>
</feature>
<keyword evidence="1" id="KW-0805">Transcription regulation</keyword>
<organism evidence="3 4">
    <name type="scientific">Symbiodinium microadriaticum</name>
    <name type="common">Dinoflagellate</name>
    <name type="synonym">Zooxanthella microadriatica</name>
    <dbReference type="NCBI Taxonomy" id="2951"/>
    <lineage>
        <taxon>Eukaryota</taxon>
        <taxon>Sar</taxon>
        <taxon>Alveolata</taxon>
        <taxon>Dinophyceae</taxon>
        <taxon>Suessiales</taxon>
        <taxon>Symbiodiniaceae</taxon>
        <taxon>Symbiodinium</taxon>
    </lineage>
</organism>
<evidence type="ECO:0000256" key="2">
    <source>
        <dbReference type="SAM" id="MobiDB-lite"/>
    </source>
</evidence>
<gene>
    <name evidence="3" type="primary">gtf2h4</name>
    <name evidence="3" type="ORF">AK812_SmicGene31996</name>
</gene>
<sequence length="860" mass="93869">MLNRRYLVLLRHRSSSLAKLEELTASLDVAKQLEAVLVAGIPVHSCDCGIARWSKATCSKGNVGPGLNPTKKACSKRCGAKVLYVDLVSLQFEEEVEDDALEDEKAPAGAPGHEQQVKSWGWASKQRERESTELRDTRSRFLLALNEKRPKGSPSQFIVDTDNRDSLLTLICTNYVSAKLPVQRVAAPKGFKMMEFRGYTFFIRQSFKEQPSKISKVSTGHFKASEGDLNLGERSWGWSRQGEVELFVNVVDPWIPLSELIPLGREHVRWVAMECKVMGFRGFAEFSVHEEDDGAHMALSTDQEDSWAILVLSLQLTVVSFLLYREDGSESVVSIGHGPAWGQMAAAVKESACSSLSHVGQILFEYVSELSRAELDKLYADAPSVRVIFREAVPPVAQQLVMRLLLGGARPFQESVLKRWCATLSALPHSAYLSVLQRLQILLPQKAQKPGQAPVGQLLMLHKTFQTSLSAYLQGAEGLRERAPASAATEAASPEVLEEHAVASWERFLGELLDPDSESLLADLASVLNFKGSTGGLTAAGFQFVLDERQQQLWRLVISFLKKDEAGAAGANGAADRKQQALQALLAIGELGLGEPLTSSAPRPFLRFLVELGVLYEAGPGTAGTGSFLTTPAALALFRRDVSQRLSRSTAGSEAGESQGLIVESNFKVYGYISSPLQARLLGHFCEILVKLPNLVVGQLTAESVLKAMSQGIRAAHMLRYLEAAAHPQQRRSREAEGNEGGNEGSVPSNVCGQLEVWESSRSRAASSSAVLFEWSAEDCEDTFEEAKKLAEAQGALLWSRGREADRAPVLVVRPEAAARLRDLLGVAPPKPPKPVQQPASAAFARSLNPSKRLKLEKDL</sequence>
<evidence type="ECO:0000313" key="4">
    <source>
        <dbReference type="Proteomes" id="UP000186817"/>
    </source>
</evidence>
<dbReference type="Proteomes" id="UP000186817">
    <property type="component" value="Unassembled WGS sequence"/>
</dbReference>
<dbReference type="AlphaFoldDB" id="A0A1Q9CVC6"/>
<comment type="caution">
    <text evidence="3">The sequence shown here is derived from an EMBL/GenBank/DDBJ whole genome shotgun (WGS) entry which is preliminary data.</text>
</comment>
<dbReference type="GO" id="GO:0006289">
    <property type="term" value="P:nucleotide-excision repair"/>
    <property type="evidence" value="ECO:0007669"/>
    <property type="project" value="InterPro"/>
</dbReference>
<reference evidence="3 4" key="1">
    <citation type="submission" date="2016-02" db="EMBL/GenBank/DDBJ databases">
        <title>Genome analysis of coral dinoflagellate symbionts highlights evolutionary adaptations to a symbiotic lifestyle.</title>
        <authorList>
            <person name="Aranda M."/>
            <person name="Li Y."/>
            <person name="Liew Y.J."/>
            <person name="Baumgarten S."/>
            <person name="Simakov O."/>
            <person name="Wilson M."/>
            <person name="Piel J."/>
            <person name="Ashoor H."/>
            <person name="Bougouffa S."/>
            <person name="Bajic V.B."/>
            <person name="Ryu T."/>
            <person name="Ravasi T."/>
            <person name="Bayer T."/>
            <person name="Micklem G."/>
            <person name="Kim H."/>
            <person name="Bhak J."/>
            <person name="Lajeunesse T.C."/>
            <person name="Voolstra C.R."/>
        </authorList>
    </citation>
    <scope>NUCLEOTIDE SEQUENCE [LARGE SCALE GENOMIC DNA]</scope>
    <source>
        <strain evidence="3 4">CCMP2467</strain>
    </source>
</reference>
<keyword evidence="1" id="KW-0804">Transcription</keyword>
<evidence type="ECO:0000313" key="3">
    <source>
        <dbReference type="EMBL" id="OLP86845.1"/>
    </source>
</evidence>
<dbReference type="PANTHER" id="PTHR13152">
    <property type="entry name" value="TFIIH, POLYPEPTIDE 4"/>
    <property type="match status" value="1"/>
</dbReference>
<comment type="function">
    <text evidence="1">Component of the general transcription and DNA repair factor IIH (TFIIH) core complex which is involved in general and transcription-coupled nucleotide excision repair (NER) of damaged DNA.</text>
</comment>
<dbReference type="GO" id="GO:0001671">
    <property type="term" value="F:ATPase activator activity"/>
    <property type="evidence" value="ECO:0007669"/>
    <property type="project" value="InterPro"/>
</dbReference>
<dbReference type="GO" id="GO:0000439">
    <property type="term" value="C:transcription factor TFIIH core complex"/>
    <property type="evidence" value="ECO:0007669"/>
    <property type="project" value="InterPro"/>
</dbReference>
<feature type="compositionally biased region" description="Basic and acidic residues" evidence="2">
    <location>
        <begin position="125"/>
        <end position="134"/>
    </location>
</feature>